<comment type="caution">
    <text evidence="2">The sequence shown here is derived from an EMBL/GenBank/DDBJ whole genome shotgun (WGS) entry which is preliminary data.</text>
</comment>
<dbReference type="InterPro" id="IPR027417">
    <property type="entry name" value="P-loop_NTPase"/>
</dbReference>
<keyword evidence="1" id="KW-0812">Transmembrane</keyword>
<dbReference type="Gene3D" id="3.40.50.300">
    <property type="entry name" value="P-loop containing nucleotide triphosphate hydrolases"/>
    <property type="match status" value="1"/>
</dbReference>
<dbReference type="Proteomes" id="UP000238937">
    <property type="component" value="Unassembled WGS sequence"/>
</dbReference>
<feature type="transmembrane region" description="Helical" evidence="1">
    <location>
        <begin position="20"/>
        <end position="42"/>
    </location>
</feature>
<name>A0A2T1GEM1_9CYAN</name>
<dbReference type="SUPFAM" id="SSF52540">
    <property type="entry name" value="P-loop containing nucleoside triphosphate hydrolases"/>
    <property type="match status" value="1"/>
</dbReference>
<dbReference type="CDD" id="cd00009">
    <property type="entry name" value="AAA"/>
    <property type="match status" value="1"/>
</dbReference>
<gene>
    <name evidence="2" type="ORF">C7B77_13200</name>
</gene>
<keyword evidence="3" id="KW-1185">Reference proteome</keyword>
<keyword evidence="1" id="KW-1133">Transmembrane helix</keyword>
<dbReference type="PANTHER" id="PTHR42935">
    <property type="entry name" value="SLR0930 PROTEIN"/>
    <property type="match status" value="1"/>
</dbReference>
<dbReference type="RefSeq" id="WP_106305310.1">
    <property type="nucleotide sequence ID" value="NZ_PVWO01000150.1"/>
</dbReference>
<proteinExistence type="predicted"/>
<evidence type="ECO:0000256" key="1">
    <source>
        <dbReference type="SAM" id="Phobius"/>
    </source>
</evidence>
<dbReference type="PANTHER" id="PTHR42935:SF1">
    <property type="entry name" value="SLR0930 PROTEIN"/>
    <property type="match status" value="1"/>
</dbReference>
<organism evidence="2 3">
    <name type="scientific">Chamaesiphon polymorphus CCALA 037</name>
    <dbReference type="NCBI Taxonomy" id="2107692"/>
    <lineage>
        <taxon>Bacteria</taxon>
        <taxon>Bacillati</taxon>
        <taxon>Cyanobacteriota</taxon>
        <taxon>Cyanophyceae</taxon>
        <taxon>Gomontiellales</taxon>
        <taxon>Chamaesiphonaceae</taxon>
        <taxon>Chamaesiphon</taxon>
    </lineage>
</organism>
<dbReference type="InterPro" id="IPR008533">
    <property type="entry name" value="DUF815"/>
</dbReference>
<evidence type="ECO:0000313" key="3">
    <source>
        <dbReference type="Proteomes" id="UP000238937"/>
    </source>
</evidence>
<dbReference type="EMBL" id="PVWO01000150">
    <property type="protein sequence ID" value="PSB56014.1"/>
    <property type="molecule type" value="Genomic_DNA"/>
</dbReference>
<sequence length="439" mass="49393">MNSSHQDRHTAELHKMQRAIAGLLIYQDILAGEVGLALIALLQAIANGDRSQGNALICLTAYGRFFRALAAENCSWEEYLIARVLQAENPFSLKVQKIASDVSSESVSQHLPSALIAAVGQDLQSLHILYSYGCYIPLWVQQVGGKPICWLESQKLAARSPLIQNFERREWGELVTDLARYYQQSGVGIFGKYRALKWQERLLGIAHPDRVRLDDLVGYDLQKATLINNTKSLLAGKPALNILLYGGKGTGKSSLIKGLLNYYCDSQLRLVEVSKSHLIDLPLILDRLTDLPQKFIIFVDDLSFEADDEAFKALKVVLEGSVTARPSNVVVYATSNRRHLVREYFADRPRPQDADEIQMWDTVQEKLSFSDRFGITLTFEPADQPKYLEIVHHLAASAQLPIDRDELEKRALQWATRHNGRSGRTARQFIDYLLGEVDS</sequence>
<reference evidence="2 3" key="1">
    <citation type="submission" date="2018-03" db="EMBL/GenBank/DDBJ databases">
        <title>The ancient ancestry and fast evolution of plastids.</title>
        <authorList>
            <person name="Moore K.R."/>
            <person name="Magnabosco C."/>
            <person name="Momper L."/>
            <person name="Gold D.A."/>
            <person name="Bosak T."/>
            <person name="Fournier G.P."/>
        </authorList>
    </citation>
    <scope>NUCLEOTIDE SEQUENCE [LARGE SCALE GENOMIC DNA]</scope>
    <source>
        <strain evidence="2 3">CCALA 037</strain>
    </source>
</reference>
<dbReference type="OrthoDB" id="9812140at2"/>
<accession>A0A2T1GEM1</accession>
<protein>
    <submittedName>
        <fullName evidence="2">AAA+ family ATPase</fullName>
    </submittedName>
</protein>
<dbReference type="AlphaFoldDB" id="A0A2T1GEM1"/>
<keyword evidence="1" id="KW-0472">Membrane</keyword>
<dbReference type="Pfam" id="PF05673">
    <property type="entry name" value="DUF815"/>
    <property type="match status" value="1"/>
</dbReference>
<evidence type="ECO:0000313" key="2">
    <source>
        <dbReference type="EMBL" id="PSB56014.1"/>
    </source>
</evidence>